<dbReference type="GO" id="GO:0000775">
    <property type="term" value="C:chromosome, centromeric region"/>
    <property type="evidence" value="ECO:0007669"/>
    <property type="project" value="InterPro"/>
</dbReference>
<evidence type="ECO:0000313" key="5">
    <source>
        <dbReference type="EMBL" id="KRY44322.1"/>
    </source>
</evidence>
<dbReference type="SUPFAM" id="SSF46689">
    <property type="entry name" value="Homeodomain-like"/>
    <property type="match status" value="2"/>
</dbReference>
<dbReference type="EMBL" id="JYDI01000635">
    <property type="protein sequence ID" value="KRY44322.1"/>
    <property type="molecule type" value="Genomic_DNA"/>
</dbReference>
<evidence type="ECO:0000256" key="2">
    <source>
        <dbReference type="ARBA" id="ARBA00023125"/>
    </source>
</evidence>
<evidence type="ECO:0000256" key="3">
    <source>
        <dbReference type="ARBA" id="ARBA00023242"/>
    </source>
</evidence>
<dbReference type="InterPro" id="IPR007889">
    <property type="entry name" value="HTH_Psq"/>
</dbReference>
<dbReference type="PROSITE" id="PS51253">
    <property type="entry name" value="HTH_CENPB"/>
    <property type="match status" value="1"/>
</dbReference>
<dbReference type="InterPro" id="IPR006600">
    <property type="entry name" value="HTH_CenpB_DNA-bd_dom"/>
</dbReference>
<keyword evidence="6" id="KW-1185">Reference proteome</keyword>
<dbReference type="InterPro" id="IPR015115">
    <property type="entry name" value="CenpB_C"/>
</dbReference>
<dbReference type="STRING" id="45882.A0A0V1C573"/>
<evidence type="ECO:0000259" key="4">
    <source>
        <dbReference type="PROSITE" id="PS51253"/>
    </source>
</evidence>
<dbReference type="Proteomes" id="UP000054653">
    <property type="component" value="Unassembled WGS sequence"/>
</dbReference>
<dbReference type="Pfam" id="PF09026">
    <property type="entry name" value="CENP-B_dimeris"/>
    <property type="match status" value="1"/>
</dbReference>
<reference evidence="5 6" key="1">
    <citation type="submission" date="2015-01" db="EMBL/GenBank/DDBJ databases">
        <title>Evolution of Trichinella species and genotypes.</title>
        <authorList>
            <person name="Korhonen P.K."/>
            <person name="Edoardo P."/>
            <person name="Giuseppe L.R."/>
            <person name="Gasser R.B."/>
        </authorList>
    </citation>
    <scope>NUCLEOTIDE SEQUENCE [LARGE SCALE GENOMIC DNA]</scope>
    <source>
        <strain evidence="5">ISS120</strain>
    </source>
</reference>
<dbReference type="SMART" id="SM00674">
    <property type="entry name" value="CENPB"/>
    <property type="match status" value="1"/>
</dbReference>
<dbReference type="PANTHER" id="PTHR19303">
    <property type="entry name" value="TRANSPOSON"/>
    <property type="match status" value="1"/>
</dbReference>
<dbReference type="GO" id="GO:0003682">
    <property type="term" value="F:chromatin binding"/>
    <property type="evidence" value="ECO:0007669"/>
    <property type="project" value="InterPro"/>
</dbReference>
<name>A0A0V1C573_TRIBR</name>
<dbReference type="OrthoDB" id="5875523at2759"/>
<dbReference type="PANTHER" id="PTHR19303:SF52">
    <property type="entry name" value="TIGGER TRANSPOSABLE ELEMENT-DERIVED PROTEIN 6"/>
    <property type="match status" value="1"/>
</dbReference>
<dbReference type="Pfam" id="PF03184">
    <property type="entry name" value="DDE_1"/>
    <property type="match status" value="1"/>
</dbReference>
<protein>
    <submittedName>
        <fullName evidence="5">Tigger transposable element-derived protein 6</fullName>
    </submittedName>
</protein>
<evidence type="ECO:0000256" key="1">
    <source>
        <dbReference type="ARBA" id="ARBA00004123"/>
    </source>
</evidence>
<dbReference type="GO" id="GO:0003677">
    <property type="term" value="F:DNA binding"/>
    <property type="evidence" value="ECO:0007669"/>
    <property type="project" value="UniProtKB-KW"/>
</dbReference>
<comment type="subcellular location">
    <subcellularLocation>
        <location evidence="1">Nucleus</location>
    </subcellularLocation>
</comment>
<keyword evidence="3" id="KW-0539">Nucleus</keyword>
<sequence>MEKKERRQITTSLKLQIIQTVDENPNMKRIDIARMMNIPSSTLNTILAKRTTLESACNDGNSSTRKRIRSGNFAELEEVLLKWFKQVRTSNIPVDGTVVRSKAAELAHMMGINDFKASNGWINRFRERHGLVYRSVRGEPAGVNMYTVDTWKDRLQVLLNDYRPDDVFNADKMGLFYRILPNKTLTFKGENCSGGKLSKERLTVLLCCNESGTEMLKPLVIGKAKNPRCFKNVRTFPCTYHANSNSWMTMAIFESFLRMLDTKMRSMKRKILLFIDQCPAHPADTSYLSHVKVVFFPSNCTSHLQPLDQGIIRCVKQCYRKRIVYDRLASLEAPKKISVLDAMNFLNSAWNSIDASTVINCFNKSGFCRKLSDSAVVEDTDESVIISKEWQQIAGTNVTFSDYVDCDSSLFAFHQSSLKEILEQHQADANQEDNDDDDDDDVKEQEALPIPTLTAALEAMDTVRRYVCSFNVDENVVNQLSRIDTVICEFGKKT</sequence>
<evidence type="ECO:0000313" key="6">
    <source>
        <dbReference type="Proteomes" id="UP000054653"/>
    </source>
</evidence>
<feature type="domain" description="HTH CENPB-type" evidence="4">
    <location>
        <begin position="64"/>
        <end position="135"/>
    </location>
</feature>
<organism evidence="5 6">
    <name type="scientific">Trichinella britovi</name>
    <name type="common">Parasitic roundworm</name>
    <dbReference type="NCBI Taxonomy" id="45882"/>
    <lineage>
        <taxon>Eukaryota</taxon>
        <taxon>Metazoa</taxon>
        <taxon>Ecdysozoa</taxon>
        <taxon>Nematoda</taxon>
        <taxon>Enoplea</taxon>
        <taxon>Dorylaimia</taxon>
        <taxon>Trichinellida</taxon>
        <taxon>Trichinellidae</taxon>
        <taxon>Trichinella</taxon>
    </lineage>
</organism>
<dbReference type="OMA" id="MDSKMGC"/>
<dbReference type="InterPro" id="IPR009057">
    <property type="entry name" value="Homeodomain-like_sf"/>
</dbReference>
<dbReference type="Pfam" id="PF03221">
    <property type="entry name" value="HTH_Tnp_Tc5"/>
    <property type="match status" value="1"/>
</dbReference>
<keyword evidence="2" id="KW-0238">DNA-binding</keyword>
<dbReference type="InterPro" id="IPR004875">
    <property type="entry name" value="DDE_SF_endonuclease_dom"/>
</dbReference>
<proteinExistence type="predicted"/>
<dbReference type="AlphaFoldDB" id="A0A0V1C573"/>
<dbReference type="Pfam" id="PF04218">
    <property type="entry name" value="CENP-B_N"/>
    <property type="match status" value="1"/>
</dbReference>
<accession>A0A0V1C573</accession>
<dbReference type="GO" id="GO:0005634">
    <property type="term" value="C:nucleus"/>
    <property type="evidence" value="ECO:0007669"/>
    <property type="project" value="UniProtKB-SubCell"/>
</dbReference>
<dbReference type="Gene3D" id="1.10.10.60">
    <property type="entry name" value="Homeodomain-like"/>
    <property type="match status" value="2"/>
</dbReference>
<comment type="caution">
    <text evidence="5">The sequence shown here is derived from an EMBL/GenBank/DDBJ whole genome shotgun (WGS) entry which is preliminary data.</text>
</comment>
<gene>
    <name evidence="5" type="primary">TIGD6</name>
    <name evidence="5" type="ORF">T03_16540</name>
</gene>
<dbReference type="InterPro" id="IPR050863">
    <property type="entry name" value="CenT-Element_Derived"/>
</dbReference>